<evidence type="ECO:0000313" key="6">
    <source>
        <dbReference type="EMBL" id="MBE2998187.1"/>
    </source>
</evidence>
<organism evidence="6 7">
    <name type="scientific">Nocardiopsis coralli</name>
    <dbReference type="NCBI Taxonomy" id="2772213"/>
    <lineage>
        <taxon>Bacteria</taxon>
        <taxon>Bacillati</taxon>
        <taxon>Actinomycetota</taxon>
        <taxon>Actinomycetes</taxon>
        <taxon>Streptosporangiales</taxon>
        <taxon>Nocardiopsidaceae</taxon>
        <taxon>Nocardiopsis</taxon>
    </lineage>
</organism>
<evidence type="ECO:0000256" key="2">
    <source>
        <dbReference type="ARBA" id="ARBA00022723"/>
    </source>
</evidence>
<name>A0ABR9P2W6_9ACTN</name>
<dbReference type="InterPro" id="IPR013149">
    <property type="entry name" value="ADH-like_C"/>
</dbReference>
<evidence type="ECO:0000313" key="7">
    <source>
        <dbReference type="Proteomes" id="UP000806528"/>
    </source>
</evidence>
<feature type="domain" description="Enoyl reductase (ER)" evidence="5">
    <location>
        <begin position="9"/>
        <end position="336"/>
    </location>
</feature>
<keyword evidence="2" id="KW-0479">Metal-binding</keyword>
<dbReference type="InterPro" id="IPR013154">
    <property type="entry name" value="ADH-like_N"/>
</dbReference>
<dbReference type="SMART" id="SM00829">
    <property type="entry name" value="PKS_ER"/>
    <property type="match status" value="1"/>
</dbReference>
<dbReference type="PANTHER" id="PTHR43401:SF2">
    <property type="entry name" value="L-THREONINE 3-DEHYDROGENASE"/>
    <property type="match status" value="1"/>
</dbReference>
<dbReference type="InterPro" id="IPR020843">
    <property type="entry name" value="ER"/>
</dbReference>
<evidence type="ECO:0000259" key="5">
    <source>
        <dbReference type="SMART" id="SM00829"/>
    </source>
</evidence>
<dbReference type="Gene3D" id="3.40.50.720">
    <property type="entry name" value="NAD(P)-binding Rossmann-like Domain"/>
    <property type="match status" value="1"/>
</dbReference>
<dbReference type="InterPro" id="IPR050129">
    <property type="entry name" value="Zn_alcohol_dh"/>
</dbReference>
<comment type="caution">
    <text evidence="6">The sequence shown here is derived from an EMBL/GenBank/DDBJ whole genome shotgun (WGS) entry which is preliminary data.</text>
</comment>
<accession>A0ABR9P2W6</accession>
<reference evidence="6 7" key="1">
    <citation type="submission" date="2020-09" db="EMBL/GenBank/DDBJ databases">
        <title>Diversity and distribution of actinomycetes associated with coral in the coast of Hainan.</title>
        <authorList>
            <person name="Li F."/>
        </authorList>
    </citation>
    <scope>NUCLEOTIDE SEQUENCE [LARGE SCALE GENOMIC DNA]</scope>
    <source>
        <strain evidence="6 7">HNM0947</strain>
    </source>
</reference>
<dbReference type="Proteomes" id="UP000806528">
    <property type="component" value="Unassembled WGS sequence"/>
</dbReference>
<dbReference type="InterPro" id="IPR011032">
    <property type="entry name" value="GroES-like_sf"/>
</dbReference>
<dbReference type="Pfam" id="PF08240">
    <property type="entry name" value="ADH_N"/>
    <property type="match status" value="1"/>
</dbReference>
<dbReference type="Gene3D" id="3.90.180.10">
    <property type="entry name" value="Medium-chain alcohol dehydrogenases, catalytic domain"/>
    <property type="match status" value="1"/>
</dbReference>
<sequence length="343" mass="36052">MRVARTVTGEQVEIQEAPVPAPGPGEALVRVHTVTLCGTDLHIWEDDYATELPIVQGHEFVGTVESLHDPGSGPNPGTRVAVSPMVTCGTCHACTIGRRNACAHFSALGCYQDGALAEYIAVPVQDLHPVPDGLPTELAPLAEPLSIALQAVRRGRPESGERALVLGCGPIGLLSTLCLTSLGVEVVAADTHPGRQAFAREFGATDTLLVDPDRGLDTDAVRAWAGRYGPPLVIEATGAPSSLDSALDAVANAGRVVAVGISDRTTELSLRVLPAKDLDLLGSRNSQDLIGEALELLTRHTGAARALVTHSFPLDRISEGFEAMRSRTELVGKVVIRMPGGER</sequence>
<keyword evidence="3" id="KW-0862">Zinc</keyword>
<evidence type="ECO:0000256" key="1">
    <source>
        <dbReference type="ARBA" id="ARBA00001947"/>
    </source>
</evidence>
<evidence type="ECO:0000256" key="4">
    <source>
        <dbReference type="ARBA" id="ARBA00023002"/>
    </source>
</evidence>
<proteinExistence type="predicted"/>
<protein>
    <submittedName>
        <fullName evidence="6">Alcohol dehydrogenase catalytic domain-containing protein</fullName>
    </submittedName>
</protein>
<dbReference type="SUPFAM" id="SSF50129">
    <property type="entry name" value="GroES-like"/>
    <property type="match status" value="1"/>
</dbReference>
<dbReference type="InterPro" id="IPR036291">
    <property type="entry name" value="NAD(P)-bd_dom_sf"/>
</dbReference>
<evidence type="ECO:0000256" key="3">
    <source>
        <dbReference type="ARBA" id="ARBA00022833"/>
    </source>
</evidence>
<dbReference type="EMBL" id="JADBGI010000004">
    <property type="protein sequence ID" value="MBE2998187.1"/>
    <property type="molecule type" value="Genomic_DNA"/>
</dbReference>
<keyword evidence="7" id="KW-1185">Reference proteome</keyword>
<dbReference type="PANTHER" id="PTHR43401">
    <property type="entry name" value="L-THREONINE 3-DEHYDROGENASE"/>
    <property type="match status" value="1"/>
</dbReference>
<dbReference type="Pfam" id="PF00107">
    <property type="entry name" value="ADH_zinc_N"/>
    <property type="match status" value="1"/>
</dbReference>
<gene>
    <name evidence="6" type="ORF">IDM40_05630</name>
</gene>
<comment type="cofactor">
    <cofactor evidence="1">
        <name>Zn(2+)</name>
        <dbReference type="ChEBI" id="CHEBI:29105"/>
    </cofactor>
</comment>
<dbReference type="SUPFAM" id="SSF51735">
    <property type="entry name" value="NAD(P)-binding Rossmann-fold domains"/>
    <property type="match status" value="1"/>
</dbReference>
<keyword evidence="4" id="KW-0560">Oxidoreductase</keyword>